<sequence>MKTKIMLIVLSAICFGYTALAQTRDGYNMWYQYLMAGKLTNKSTLTALTQYRSYDFAYDTRLFLVSTYVDYEIVKGVKPAAGFMFLVLRSHPDEDTDRIRYEKRPFQQVTLNGDIGRVGISHRFRVEERFLSNPDELIMRFRYLISMNIPFYREGEKEKFYGIFKNEVRINALRDGAFDSNRITAGVGLRLSRRSAIEGGFVCQLEEGPASNYGTVVYRNNFDWRKKSK</sequence>
<keyword evidence="3" id="KW-1185">Reference proteome</keyword>
<dbReference type="EMBL" id="CP117880">
    <property type="protein sequence ID" value="WDF69172.1"/>
    <property type="molecule type" value="Genomic_DNA"/>
</dbReference>
<evidence type="ECO:0000256" key="1">
    <source>
        <dbReference type="SAM" id="SignalP"/>
    </source>
</evidence>
<reference evidence="2 3" key="1">
    <citation type="submission" date="2023-02" db="EMBL/GenBank/DDBJ databases">
        <title>Genome sequence of Sphingobacterium sp. KACC 22765.</title>
        <authorList>
            <person name="Kim S."/>
            <person name="Heo J."/>
            <person name="Kwon S.-W."/>
        </authorList>
    </citation>
    <scope>NUCLEOTIDE SEQUENCE [LARGE SCALE GENOMIC DNA]</scope>
    <source>
        <strain evidence="2 3">KACC 22765</strain>
    </source>
</reference>
<proteinExistence type="predicted"/>
<evidence type="ECO:0000313" key="3">
    <source>
        <dbReference type="Proteomes" id="UP001221558"/>
    </source>
</evidence>
<dbReference type="RefSeq" id="WP_274267899.1">
    <property type="nucleotide sequence ID" value="NZ_CP117880.1"/>
</dbReference>
<accession>A0ABY7WHS0</accession>
<feature type="chain" id="PRO_5047391369" evidence="1">
    <location>
        <begin position="22"/>
        <end position="229"/>
    </location>
</feature>
<keyword evidence="1" id="KW-0732">Signal</keyword>
<dbReference type="Proteomes" id="UP001221558">
    <property type="component" value="Chromosome"/>
</dbReference>
<organism evidence="2 3">
    <name type="scientific">Sphingobacterium oryzagri</name>
    <dbReference type="NCBI Taxonomy" id="3025669"/>
    <lineage>
        <taxon>Bacteria</taxon>
        <taxon>Pseudomonadati</taxon>
        <taxon>Bacteroidota</taxon>
        <taxon>Sphingobacteriia</taxon>
        <taxon>Sphingobacteriales</taxon>
        <taxon>Sphingobacteriaceae</taxon>
        <taxon>Sphingobacterium</taxon>
    </lineage>
</organism>
<gene>
    <name evidence="2" type="ORF">PQ465_02035</name>
</gene>
<dbReference type="InterPro" id="IPR019619">
    <property type="entry name" value="DUF2490"/>
</dbReference>
<evidence type="ECO:0000313" key="2">
    <source>
        <dbReference type="EMBL" id="WDF69172.1"/>
    </source>
</evidence>
<name>A0ABY7WHS0_9SPHI</name>
<dbReference type="Pfam" id="PF10677">
    <property type="entry name" value="DUF2490"/>
    <property type="match status" value="1"/>
</dbReference>
<feature type="signal peptide" evidence="1">
    <location>
        <begin position="1"/>
        <end position="21"/>
    </location>
</feature>
<protein>
    <submittedName>
        <fullName evidence="2">DUF2490 domain-containing protein</fullName>
    </submittedName>
</protein>